<dbReference type="EMBL" id="JAACJJ010000043">
    <property type="protein sequence ID" value="KAF5315129.1"/>
    <property type="molecule type" value="Genomic_DNA"/>
</dbReference>
<dbReference type="PANTHER" id="PTHR20923">
    <property type="entry name" value="BAT4 PROTEIN-RELATED"/>
    <property type="match status" value="1"/>
</dbReference>
<evidence type="ECO:0000313" key="2">
    <source>
        <dbReference type="EMBL" id="KAF5315129.1"/>
    </source>
</evidence>
<proteinExistence type="predicted"/>
<reference evidence="2 3" key="1">
    <citation type="journal article" date="2020" name="ISME J.">
        <title>Uncovering the hidden diversity of litter-decomposition mechanisms in mushroom-forming fungi.</title>
        <authorList>
            <person name="Floudas D."/>
            <person name="Bentzer J."/>
            <person name="Ahren D."/>
            <person name="Johansson T."/>
            <person name="Persson P."/>
            <person name="Tunlid A."/>
        </authorList>
    </citation>
    <scope>NUCLEOTIDE SEQUENCE [LARGE SCALE GENOMIC DNA]</scope>
    <source>
        <strain evidence="2 3">CBS 101986</strain>
    </source>
</reference>
<dbReference type="OrthoDB" id="2538319at2759"/>
<feature type="compositionally biased region" description="Basic and acidic residues" evidence="1">
    <location>
        <begin position="10"/>
        <end position="35"/>
    </location>
</feature>
<evidence type="ECO:0008006" key="4">
    <source>
        <dbReference type="Google" id="ProtNLM"/>
    </source>
</evidence>
<gene>
    <name evidence="2" type="ORF">D9619_007183</name>
</gene>
<dbReference type="InterPro" id="IPR039146">
    <property type="entry name" value="GPANK1"/>
</dbReference>
<feature type="region of interest" description="Disordered" evidence="1">
    <location>
        <begin position="390"/>
        <end position="418"/>
    </location>
</feature>
<feature type="compositionally biased region" description="Polar residues" evidence="1">
    <location>
        <begin position="309"/>
        <end position="323"/>
    </location>
</feature>
<keyword evidence="3" id="KW-1185">Reference proteome</keyword>
<evidence type="ECO:0000256" key="1">
    <source>
        <dbReference type="SAM" id="MobiDB-lite"/>
    </source>
</evidence>
<feature type="compositionally biased region" description="Basic and acidic residues" evidence="1">
    <location>
        <begin position="394"/>
        <end position="408"/>
    </location>
</feature>
<dbReference type="PANTHER" id="PTHR20923:SF1">
    <property type="entry name" value="G PATCH DOMAIN AND ANKYRIN REPEAT-CONTAINING PROTEIN 1"/>
    <property type="match status" value="1"/>
</dbReference>
<feature type="compositionally biased region" description="Basic and acidic residues" evidence="1">
    <location>
        <begin position="295"/>
        <end position="308"/>
    </location>
</feature>
<protein>
    <recommendedName>
        <fullName evidence="4">G-patch domain-containing protein</fullName>
    </recommendedName>
</protein>
<accession>A0A8H5B227</accession>
<feature type="compositionally biased region" description="Acidic residues" evidence="1">
    <location>
        <begin position="279"/>
        <end position="294"/>
    </location>
</feature>
<comment type="caution">
    <text evidence="2">The sequence shown here is derived from an EMBL/GenBank/DDBJ whole genome shotgun (WGS) entry which is preliminary data.</text>
</comment>
<dbReference type="Proteomes" id="UP000567179">
    <property type="component" value="Unassembled WGS sequence"/>
</dbReference>
<feature type="region of interest" description="Disordered" evidence="1">
    <location>
        <begin position="278"/>
        <end position="323"/>
    </location>
</feature>
<evidence type="ECO:0000313" key="3">
    <source>
        <dbReference type="Proteomes" id="UP000567179"/>
    </source>
</evidence>
<feature type="compositionally biased region" description="Polar residues" evidence="1">
    <location>
        <begin position="75"/>
        <end position="84"/>
    </location>
</feature>
<organism evidence="2 3">
    <name type="scientific">Psilocybe cf. subviscida</name>
    <dbReference type="NCBI Taxonomy" id="2480587"/>
    <lineage>
        <taxon>Eukaryota</taxon>
        <taxon>Fungi</taxon>
        <taxon>Dikarya</taxon>
        <taxon>Basidiomycota</taxon>
        <taxon>Agaricomycotina</taxon>
        <taxon>Agaricomycetes</taxon>
        <taxon>Agaricomycetidae</taxon>
        <taxon>Agaricales</taxon>
        <taxon>Agaricineae</taxon>
        <taxon>Strophariaceae</taxon>
        <taxon>Psilocybe</taxon>
    </lineage>
</organism>
<dbReference type="AlphaFoldDB" id="A0A8H5B227"/>
<feature type="region of interest" description="Disordered" evidence="1">
    <location>
        <begin position="101"/>
        <end position="180"/>
    </location>
</feature>
<name>A0A8H5B227_9AGAR</name>
<feature type="region of interest" description="Disordered" evidence="1">
    <location>
        <begin position="1"/>
        <end position="84"/>
    </location>
</feature>
<feature type="compositionally biased region" description="Polar residues" evidence="1">
    <location>
        <begin position="108"/>
        <end position="120"/>
    </location>
</feature>
<feature type="compositionally biased region" description="Low complexity" evidence="1">
    <location>
        <begin position="148"/>
        <end position="160"/>
    </location>
</feature>
<sequence>MATVAHYIRSHYDPEDRERLEKETGQHDEPEHGVDPDAAWQREAAQIERRRPPPPRFVPATISDGDWTHRDYGSSMPSGFTQNPLGSTVSGWYRSMTVQDTRIPANPCPSQMSSTSTSVQPKAESEPPKRKMEKRNKNNWFIMKAIESEPSSSTASPAPSLADILARDPPPLPSEGKFTPPVFLGIGPANKGFGMLQRAGWNEGEPLGPDVIRRKPVEDLLLRNDGDLIRNTPSTSTSKLKGKDKAYPVGHNVQEVKMEDFGDVSELRKVEVIDLTLSDSDEEEVQDEEGDESEELRSDERESSHEGEIQQTSTDVPQVSSTIDNTPYARKALITPIATVLKSDRLGIGLKAKTVGPHKASQKRVTHGAAALAAHVRAAEEARKKKSLYGRGRRGFERQRKREEEHRQALLAQLKSPW</sequence>